<evidence type="ECO:0000256" key="8">
    <source>
        <dbReference type="ARBA" id="ARBA00030117"/>
    </source>
</evidence>
<dbReference type="InterPro" id="IPR035890">
    <property type="entry name" value="Anti-sigma-28_factor_FlgM_sf"/>
</dbReference>
<dbReference type="EMBL" id="FCOL02000013">
    <property type="protein sequence ID" value="SAL59124.1"/>
    <property type="molecule type" value="Genomic_DNA"/>
</dbReference>
<dbReference type="InterPro" id="IPR031316">
    <property type="entry name" value="FlgM_C"/>
</dbReference>
<keyword evidence="4" id="KW-1005">Bacterial flagellum biogenesis</keyword>
<keyword evidence="5" id="KW-0805">Transcription regulation</keyword>
<keyword evidence="3" id="KW-0678">Repressor</keyword>
<comment type="similarity">
    <text evidence="1">Belongs to the FlgM family.</text>
</comment>
<dbReference type="InterPro" id="IPR007412">
    <property type="entry name" value="FlgM"/>
</dbReference>
<evidence type="ECO:0000256" key="1">
    <source>
        <dbReference type="ARBA" id="ARBA00005322"/>
    </source>
</evidence>
<evidence type="ECO:0000256" key="2">
    <source>
        <dbReference type="ARBA" id="ARBA00017823"/>
    </source>
</evidence>
<dbReference type="Pfam" id="PF04316">
    <property type="entry name" value="FlgM"/>
    <property type="match status" value="1"/>
</dbReference>
<accession>A0A158IR52</accession>
<proteinExistence type="inferred from homology"/>
<evidence type="ECO:0000256" key="3">
    <source>
        <dbReference type="ARBA" id="ARBA00022491"/>
    </source>
</evidence>
<dbReference type="Proteomes" id="UP000054925">
    <property type="component" value="Unassembled WGS sequence"/>
</dbReference>
<name>A0A158IR52_9BURK</name>
<evidence type="ECO:0000256" key="9">
    <source>
        <dbReference type="SAM" id="MobiDB-lite"/>
    </source>
</evidence>
<comment type="caution">
    <text evidence="11">The sequence shown here is derived from an EMBL/GenBank/DDBJ whole genome shotgun (WGS) entry which is preliminary data.</text>
</comment>
<dbReference type="NCBIfam" id="TIGR03824">
    <property type="entry name" value="FlgM_jcvi"/>
    <property type="match status" value="1"/>
</dbReference>
<evidence type="ECO:0000256" key="6">
    <source>
        <dbReference type="ARBA" id="ARBA00023163"/>
    </source>
</evidence>
<feature type="region of interest" description="Disordered" evidence="9">
    <location>
        <begin position="74"/>
        <end position="110"/>
    </location>
</feature>
<gene>
    <name evidence="11" type="ORF">AWB67_02809</name>
</gene>
<feature type="compositionally biased region" description="Low complexity" evidence="9">
    <location>
        <begin position="94"/>
        <end position="110"/>
    </location>
</feature>
<feature type="domain" description="Anti-sigma-28 factor FlgM C-terminal" evidence="10">
    <location>
        <begin position="108"/>
        <end position="155"/>
    </location>
</feature>
<reference evidence="11" key="1">
    <citation type="submission" date="2016-01" db="EMBL/GenBank/DDBJ databases">
        <authorList>
            <person name="Peeters C."/>
        </authorList>
    </citation>
    <scope>NUCLEOTIDE SEQUENCE [LARGE SCALE GENOMIC DNA]</scope>
    <source>
        <strain evidence="11">LMG 22937</strain>
    </source>
</reference>
<evidence type="ECO:0000256" key="4">
    <source>
        <dbReference type="ARBA" id="ARBA00022795"/>
    </source>
</evidence>
<organism evidence="11 12">
    <name type="scientific">Caballeronia terrestris</name>
    <dbReference type="NCBI Taxonomy" id="1226301"/>
    <lineage>
        <taxon>Bacteria</taxon>
        <taxon>Pseudomonadati</taxon>
        <taxon>Pseudomonadota</taxon>
        <taxon>Betaproteobacteria</taxon>
        <taxon>Burkholderiales</taxon>
        <taxon>Burkholderiaceae</taxon>
        <taxon>Caballeronia</taxon>
    </lineage>
</organism>
<evidence type="ECO:0000259" key="10">
    <source>
        <dbReference type="Pfam" id="PF04316"/>
    </source>
</evidence>
<dbReference type="SUPFAM" id="SSF101498">
    <property type="entry name" value="Anti-sigma factor FlgM"/>
    <property type="match status" value="1"/>
</dbReference>
<evidence type="ECO:0000256" key="7">
    <source>
        <dbReference type="ARBA" id="ARBA00024739"/>
    </source>
</evidence>
<protein>
    <recommendedName>
        <fullName evidence="2">Negative regulator of flagellin synthesis</fullName>
    </recommendedName>
    <alternativeName>
        <fullName evidence="8">Anti-sigma-28 factor</fullName>
    </alternativeName>
</protein>
<evidence type="ECO:0000313" key="12">
    <source>
        <dbReference type="Proteomes" id="UP000054925"/>
    </source>
</evidence>
<comment type="function">
    <text evidence="7">Responsible for the coupling of flagellin expression to flagellar assembly by preventing expression of the flagellin genes when a component of the middle class of proteins is defective. It negatively regulates flagellar genes by inhibiting the activity of FliA by directly binding to FliA.</text>
</comment>
<feature type="compositionally biased region" description="Polar residues" evidence="9">
    <location>
        <begin position="79"/>
        <end position="93"/>
    </location>
</feature>
<dbReference type="AlphaFoldDB" id="A0A158IR52"/>
<sequence length="171" mass="17354">MWATAQMFQFVAIGCNSLKAPLDKAEREATPDRSGSEGGAGLSFYIAPPIKGSTSSGRHIVKIDSNSNTTLAALHEGSQRASQAGANGTTGAASVTQQSGTTGAQQSTVSLSPLSTDLRASNASDIDQAKVASIKAALNDGSLKFDSGKIADGMLGTARDLLQTRTPPTGG</sequence>
<dbReference type="GO" id="GO:0044781">
    <property type="term" value="P:bacterial-type flagellum organization"/>
    <property type="evidence" value="ECO:0007669"/>
    <property type="project" value="UniProtKB-KW"/>
</dbReference>
<evidence type="ECO:0000313" key="11">
    <source>
        <dbReference type="EMBL" id="SAL59124.1"/>
    </source>
</evidence>
<keyword evidence="6" id="KW-0804">Transcription</keyword>
<keyword evidence="12" id="KW-1185">Reference proteome</keyword>
<dbReference type="GO" id="GO:0045892">
    <property type="term" value="P:negative regulation of DNA-templated transcription"/>
    <property type="evidence" value="ECO:0007669"/>
    <property type="project" value="InterPro"/>
</dbReference>
<evidence type="ECO:0000256" key="5">
    <source>
        <dbReference type="ARBA" id="ARBA00023015"/>
    </source>
</evidence>